<proteinExistence type="inferred from homology"/>
<dbReference type="Proteomes" id="UP001302349">
    <property type="component" value="Chromosome"/>
</dbReference>
<evidence type="ECO:0000256" key="1">
    <source>
        <dbReference type="ARBA" id="ARBA00005445"/>
    </source>
</evidence>
<name>A0ABZ0IGM1_9BACT</name>
<evidence type="ECO:0000313" key="6">
    <source>
        <dbReference type="Proteomes" id="UP001302349"/>
    </source>
</evidence>
<protein>
    <submittedName>
        <fullName evidence="5">Ice-binding family protein</fullName>
    </submittedName>
</protein>
<dbReference type="NCBIfam" id="NF041523">
    <property type="entry name" value="post_COAP_1"/>
    <property type="match status" value="1"/>
</dbReference>
<feature type="chain" id="PRO_5046566786" evidence="4">
    <location>
        <begin position="21"/>
        <end position="453"/>
    </location>
</feature>
<feature type="signal peptide" evidence="4">
    <location>
        <begin position="1"/>
        <end position="20"/>
    </location>
</feature>
<gene>
    <name evidence="5" type="ORF">RT717_13925</name>
</gene>
<evidence type="ECO:0000313" key="5">
    <source>
        <dbReference type="EMBL" id="WOK04173.1"/>
    </source>
</evidence>
<feature type="region of interest" description="Disordered" evidence="3">
    <location>
        <begin position="417"/>
        <end position="453"/>
    </location>
</feature>
<feature type="compositionally biased region" description="Basic and acidic residues" evidence="3">
    <location>
        <begin position="417"/>
        <end position="444"/>
    </location>
</feature>
<keyword evidence="2 4" id="KW-0732">Signal</keyword>
<keyword evidence="6" id="KW-1185">Reference proteome</keyword>
<evidence type="ECO:0000256" key="3">
    <source>
        <dbReference type="SAM" id="MobiDB-lite"/>
    </source>
</evidence>
<dbReference type="EMBL" id="CP136051">
    <property type="protein sequence ID" value="WOK04173.1"/>
    <property type="molecule type" value="Genomic_DNA"/>
</dbReference>
<sequence length="453" mass="46471">MKTKSLLAAFALVSAVFAVGCQQEDPLPANAGEFFLETASHKQSVSSLGSVPLGSAADFAVLAGTTVTNDGESVITGNLGVSPGTAITGFLQAPLNNISGPGTVTAGLGTVSGIIYAGGPVAAQAHNDAVIAYNYLTALVPGTVYSGVTQLDGITFTPGVYNFAPSANLQVNGTMYLDFQGNSNAEFVFQTGTTLVTMAGSNIIAINNENADCNGSNVFWAVGSSATVDGEQFIGTVIANTTITMTYGSTVSGSMLALNGAVTMITNNISACNGAGGTTDPPKVCRDFVTGGGWIQGESGSKGHHNGRKGQNNEKATFGVSGGLLNGKYWGNLSFDDHSNGGVKVKSTSVTSYIAIDAVTRQIEGIAKLDGAGTVSYKVILVDNGEPGRNDNFSLELSNGYSISGTLTGGNIKLHRKCDDGRGRGGRGHDREDYDDKDEREGHKNCGSGSKRG</sequence>
<dbReference type="InterPro" id="IPR021884">
    <property type="entry name" value="Ice-bd_prot"/>
</dbReference>
<dbReference type="PROSITE" id="PS51257">
    <property type="entry name" value="PROKAR_LIPOPROTEIN"/>
    <property type="match status" value="1"/>
</dbReference>
<dbReference type="Pfam" id="PF11999">
    <property type="entry name" value="Ice_binding"/>
    <property type="match status" value="1"/>
</dbReference>
<comment type="similarity">
    <text evidence="1">Belongs to the ice-binding protein family.</text>
</comment>
<accession>A0ABZ0IGM1</accession>
<organism evidence="5 6">
    <name type="scientific">Imperialibacter roseus</name>
    <dbReference type="NCBI Taxonomy" id="1324217"/>
    <lineage>
        <taxon>Bacteria</taxon>
        <taxon>Pseudomonadati</taxon>
        <taxon>Bacteroidota</taxon>
        <taxon>Cytophagia</taxon>
        <taxon>Cytophagales</taxon>
        <taxon>Flammeovirgaceae</taxon>
        <taxon>Imperialibacter</taxon>
    </lineage>
</organism>
<reference evidence="5 6" key="1">
    <citation type="journal article" date="2023" name="Microbiol. Resour. Announc.">
        <title>Complete Genome Sequence of Imperialibacter roseus strain P4T.</title>
        <authorList>
            <person name="Tizabi D.R."/>
            <person name="Bachvaroff T."/>
            <person name="Hill R.T."/>
        </authorList>
    </citation>
    <scope>NUCLEOTIDE SEQUENCE [LARGE SCALE GENOMIC DNA]</scope>
    <source>
        <strain evidence="5 6">P4T</strain>
    </source>
</reference>
<evidence type="ECO:0000256" key="4">
    <source>
        <dbReference type="SAM" id="SignalP"/>
    </source>
</evidence>
<dbReference type="RefSeq" id="WP_317486990.1">
    <property type="nucleotide sequence ID" value="NZ_CP136051.1"/>
</dbReference>
<evidence type="ECO:0000256" key="2">
    <source>
        <dbReference type="ARBA" id="ARBA00022729"/>
    </source>
</evidence>